<dbReference type="InterPro" id="IPR007110">
    <property type="entry name" value="Ig-like_dom"/>
</dbReference>
<dbReference type="GeneTree" id="ENSGT01030000234540"/>
<dbReference type="FunFam" id="2.60.40.10:FF:000820">
    <property type="entry name" value="SLAM family member 7"/>
    <property type="match status" value="1"/>
</dbReference>
<keyword evidence="2" id="KW-0399">Innate immunity</keyword>
<feature type="compositionally biased region" description="Polar residues" evidence="12">
    <location>
        <begin position="633"/>
        <end position="647"/>
    </location>
</feature>
<dbReference type="SUPFAM" id="SSF48726">
    <property type="entry name" value="Immunoglobulin"/>
    <property type="match status" value="4"/>
</dbReference>
<evidence type="ECO:0000313" key="15">
    <source>
        <dbReference type="Ensembl" id="ENSPTIP00000015625.1"/>
    </source>
</evidence>
<dbReference type="FunFam" id="2.60.40.10:FF:000470">
    <property type="entry name" value="SLAM family member 7"/>
    <property type="match status" value="2"/>
</dbReference>
<feature type="region of interest" description="Disordered" evidence="12">
    <location>
        <begin position="473"/>
        <end position="492"/>
    </location>
</feature>
<dbReference type="GO" id="GO:0032740">
    <property type="term" value="P:positive regulation of interleukin-17 production"/>
    <property type="evidence" value="ECO:0007669"/>
    <property type="project" value="Ensembl"/>
</dbReference>
<keyword evidence="5" id="KW-0391">Immunity</keyword>
<evidence type="ECO:0000256" key="6">
    <source>
        <dbReference type="ARBA" id="ARBA00022989"/>
    </source>
</evidence>
<dbReference type="InterPro" id="IPR013783">
    <property type="entry name" value="Ig-like_fold"/>
</dbReference>
<protein>
    <submittedName>
        <fullName evidence="15">Lymphocyte antigen 9</fullName>
    </submittedName>
</protein>
<evidence type="ECO:0000256" key="5">
    <source>
        <dbReference type="ARBA" id="ARBA00022859"/>
    </source>
</evidence>
<keyword evidence="7" id="KW-1064">Adaptive immunity</keyword>
<keyword evidence="11" id="KW-0393">Immunoglobulin domain</keyword>
<evidence type="ECO:0000256" key="8">
    <source>
        <dbReference type="ARBA" id="ARBA00023136"/>
    </source>
</evidence>
<sequence length="647" mass="71000">MAGPKKHPDDWVLRSFSRKPQKSQPHVFSPLLWTHLLFLLVGLEASGKDSPPTVVPGILGGSVTFSLNISVDTEIEHVTWNGPQKALALAVTETQVIIMDKSYQNRLNISWNYSLSISNLTLEDAGSYKAQINRKNSEVTADEEFILRVYEQVQVPRVVVKSVNMSDSASCNITLICSVERAGTSVLYSWTPKNTHASESHGASTITIYWMPCDPDLPYTCTARNPVSQSTSGPIHARQFCTAPGASRGGSTGETVVGILGESVTLPLTLSASRHVNNIVWMFNTSIITKKQEVKPKIPDKNSGQDYSLKIGQLKMENAGHYYAYVCSEASGVISRRHFTLLIYRRLKKPKVTGSLELSEDGICRVSLTCSVEDSGHNVTYLWTFLQKGTVMSQGGSHLNISWRSDENHPNFTCTTRNPVSKSFQSFLPGDICPGQERNMKLYIGLSLVALVLLCFGISIWWCMWKQKGRHSVPDSSSNQAETPADAGGGGHTSYRPCTMCSKLTAGHTLCNMLSQGYEKLDTLLKTAKQRSRPPSASSSDSSGTTEETTDMVKAGRCQEDTGPDSASERPAEYDLVMLRNAPAPTAQDNTVYAQVFLNLQGKTLAPQQKEGLATIYSCIQTPQKVVVPPQQNDLESPETPTYENLD</sequence>
<keyword evidence="16" id="KW-1185">Reference proteome</keyword>
<feature type="region of interest" description="Disordered" evidence="12">
    <location>
        <begin position="627"/>
        <end position="647"/>
    </location>
</feature>
<dbReference type="Ensembl" id="ENSPTIT00000019772.1">
    <property type="protein sequence ID" value="ENSPTIP00000015625.1"/>
    <property type="gene ID" value="ENSPTIG00000014640.1"/>
</dbReference>
<dbReference type="GO" id="GO:0045087">
    <property type="term" value="P:innate immune response"/>
    <property type="evidence" value="ECO:0007669"/>
    <property type="project" value="UniProtKB-KW"/>
</dbReference>
<organism evidence="15 16">
    <name type="scientific">Panthera tigris altaica</name>
    <name type="common">Siberian tiger</name>
    <dbReference type="NCBI Taxonomy" id="74533"/>
    <lineage>
        <taxon>Eukaryota</taxon>
        <taxon>Metazoa</taxon>
        <taxon>Chordata</taxon>
        <taxon>Craniata</taxon>
        <taxon>Vertebrata</taxon>
        <taxon>Euteleostomi</taxon>
        <taxon>Mammalia</taxon>
        <taxon>Eutheria</taxon>
        <taxon>Laurasiatheria</taxon>
        <taxon>Carnivora</taxon>
        <taxon>Feliformia</taxon>
        <taxon>Felidae</taxon>
        <taxon>Pantherinae</taxon>
        <taxon>Panthera</taxon>
    </lineage>
</organism>
<keyword evidence="6 13" id="KW-1133">Transmembrane helix</keyword>
<dbReference type="PANTHER" id="PTHR12080">
    <property type="entry name" value="SIGNALING LYMPHOCYTIC ACTIVATION MOLECULE"/>
    <property type="match status" value="1"/>
</dbReference>
<dbReference type="AlphaFoldDB" id="A0A8C9K1R7"/>
<keyword evidence="8 13" id="KW-0472">Membrane</keyword>
<dbReference type="Proteomes" id="UP000675900">
    <property type="component" value="Unassembled WGS sequence"/>
</dbReference>
<feature type="domain" description="Ig-like" evidence="14">
    <location>
        <begin position="350"/>
        <end position="425"/>
    </location>
</feature>
<feature type="transmembrane region" description="Helical" evidence="13">
    <location>
        <begin position="442"/>
        <end position="464"/>
    </location>
</feature>
<feature type="domain" description="Ig-like" evidence="14">
    <location>
        <begin position="156"/>
        <end position="232"/>
    </location>
</feature>
<dbReference type="GO" id="GO:0009897">
    <property type="term" value="C:external side of plasma membrane"/>
    <property type="evidence" value="ECO:0007669"/>
    <property type="project" value="TreeGrafter"/>
</dbReference>
<keyword evidence="9" id="KW-1015">Disulfide bond</keyword>
<keyword evidence="4" id="KW-0732">Signal</keyword>
<dbReference type="InterPro" id="IPR036179">
    <property type="entry name" value="Ig-like_dom_sf"/>
</dbReference>
<gene>
    <name evidence="15" type="primary">LY9</name>
</gene>
<evidence type="ECO:0000256" key="4">
    <source>
        <dbReference type="ARBA" id="ARBA00022729"/>
    </source>
</evidence>
<dbReference type="PANTHER" id="PTHR12080:SF114">
    <property type="entry name" value="T-LYMPHOCYTE SURFACE ANTIGEN LY-9"/>
    <property type="match status" value="1"/>
</dbReference>
<evidence type="ECO:0000256" key="2">
    <source>
        <dbReference type="ARBA" id="ARBA00022588"/>
    </source>
</evidence>
<dbReference type="PROSITE" id="PS50835">
    <property type="entry name" value="IG_LIKE"/>
    <property type="match status" value="2"/>
</dbReference>
<feature type="compositionally biased region" description="Low complexity" evidence="12">
    <location>
        <begin position="533"/>
        <end position="547"/>
    </location>
</feature>
<evidence type="ECO:0000256" key="11">
    <source>
        <dbReference type="ARBA" id="ARBA00023319"/>
    </source>
</evidence>
<accession>A0A8C9K1R7</accession>
<evidence type="ECO:0000256" key="7">
    <source>
        <dbReference type="ARBA" id="ARBA00023130"/>
    </source>
</evidence>
<proteinExistence type="predicted"/>
<dbReference type="GO" id="GO:0072540">
    <property type="term" value="P:T-helper 17 cell lineage commitment"/>
    <property type="evidence" value="ECO:0007669"/>
    <property type="project" value="Ensembl"/>
</dbReference>
<evidence type="ECO:0000256" key="1">
    <source>
        <dbReference type="ARBA" id="ARBA00004479"/>
    </source>
</evidence>
<evidence type="ECO:0000256" key="13">
    <source>
        <dbReference type="SAM" id="Phobius"/>
    </source>
</evidence>
<dbReference type="Gene3D" id="2.60.40.10">
    <property type="entry name" value="Immunoglobulins"/>
    <property type="match status" value="4"/>
</dbReference>
<evidence type="ECO:0000256" key="12">
    <source>
        <dbReference type="SAM" id="MobiDB-lite"/>
    </source>
</evidence>
<keyword evidence="10" id="KW-0325">Glycoprotein</keyword>
<dbReference type="CDD" id="cd16842">
    <property type="entry name" value="Ig_SLAM-like_N"/>
    <property type="match status" value="1"/>
</dbReference>
<dbReference type="SMART" id="SM00409">
    <property type="entry name" value="IG"/>
    <property type="match status" value="2"/>
</dbReference>
<evidence type="ECO:0000256" key="9">
    <source>
        <dbReference type="ARBA" id="ARBA00023157"/>
    </source>
</evidence>
<evidence type="ECO:0000259" key="14">
    <source>
        <dbReference type="PROSITE" id="PS50835"/>
    </source>
</evidence>
<evidence type="ECO:0000256" key="3">
    <source>
        <dbReference type="ARBA" id="ARBA00022692"/>
    </source>
</evidence>
<evidence type="ECO:0000313" key="16">
    <source>
        <dbReference type="Proteomes" id="UP000675900"/>
    </source>
</evidence>
<dbReference type="InterPro" id="IPR015631">
    <property type="entry name" value="CD2/SLAM_rcpt"/>
</dbReference>
<comment type="subcellular location">
    <subcellularLocation>
        <location evidence="1">Membrane</location>
        <topology evidence="1">Single-pass type I membrane protein</topology>
    </subcellularLocation>
</comment>
<reference evidence="15" key="1">
    <citation type="submission" date="2025-08" db="UniProtKB">
        <authorList>
            <consortium name="Ensembl"/>
        </authorList>
    </citation>
    <scope>IDENTIFICATION</scope>
</reference>
<reference evidence="15" key="2">
    <citation type="submission" date="2025-09" db="UniProtKB">
        <authorList>
            <consortium name="Ensembl"/>
        </authorList>
    </citation>
    <scope>IDENTIFICATION</scope>
</reference>
<name>A0A8C9K1R7_PANTA</name>
<dbReference type="InterPro" id="IPR003599">
    <property type="entry name" value="Ig_sub"/>
</dbReference>
<evidence type="ECO:0000256" key="10">
    <source>
        <dbReference type="ARBA" id="ARBA00023180"/>
    </source>
</evidence>
<keyword evidence="3 13" id="KW-0812">Transmembrane</keyword>
<feature type="region of interest" description="Disordered" evidence="12">
    <location>
        <begin position="527"/>
        <end position="571"/>
    </location>
</feature>